<evidence type="ECO:0000313" key="3">
    <source>
        <dbReference type="Proteomes" id="UP000593567"/>
    </source>
</evidence>
<accession>A0A7J7JLU1</accession>
<dbReference type="Proteomes" id="UP000593567">
    <property type="component" value="Unassembled WGS sequence"/>
</dbReference>
<reference evidence="2" key="1">
    <citation type="submission" date="2020-06" db="EMBL/GenBank/DDBJ databases">
        <title>Draft genome of Bugula neritina, a colonial animal packing powerful symbionts and potential medicines.</title>
        <authorList>
            <person name="Rayko M."/>
        </authorList>
    </citation>
    <scope>NUCLEOTIDE SEQUENCE [LARGE SCALE GENOMIC DNA]</scope>
    <source>
        <strain evidence="2">Kwan_BN1</strain>
    </source>
</reference>
<feature type="region of interest" description="Disordered" evidence="1">
    <location>
        <begin position="30"/>
        <end position="68"/>
    </location>
</feature>
<dbReference type="AlphaFoldDB" id="A0A7J7JLU1"/>
<evidence type="ECO:0000256" key="1">
    <source>
        <dbReference type="SAM" id="MobiDB-lite"/>
    </source>
</evidence>
<protein>
    <submittedName>
        <fullName evidence="2">Uncharacterized protein</fullName>
    </submittedName>
</protein>
<name>A0A7J7JLU1_BUGNE</name>
<organism evidence="2 3">
    <name type="scientific">Bugula neritina</name>
    <name type="common">Brown bryozoan</name>
    <name type="synonym">Sertularia neritina</name>
    <dbReference type="NCBI Taxonomy" id="10212"/>
    <lineage>
        <taxon>Eukaryota</taxon>
        <taxon>Metazoa</taxon>
        <taxon>Spiralia</taxon>
        <taxon>Lophotrochozoa</taxon>
        <taxon>Bryozoa</taxon>
        <taxon>Gymnolaemata</taxon>
        <taxon>Cheilostomatida</taxon>
        <taxon>Flustrina</taxon>
        <taxon>Buguloidea</taxon>
        <taxon>Bugulidae</taxon>
        <taxon>Bugula</taxon>
    </lineage>
</organism>
<gene>
    <name evidence="2" type="ORF">EB796_015058</name>
</gene>
<dbReference type="EMBL" id="VXIV02002238">
    <property type="protein sequence ID" value="KAF6026631.1"/>
    <property type="molecule type" value="Genomic_DNA"/>
</dbReference>
<comment type="caution">
    <text evidence="2">The sequence shown here is derived from an EMBL/GenBank/DDBJ whole genome shotgun (WGS) entry which is preliminary data.</text>
</comment>
<dbReference type="OrthoDB" id="431720at2759"/>
<sequence>MQSDQPATGPSAPPRLSTAWDNAISVAQANSPRKVAATQPPTDAASAAAAALSKKRAQQRRQNKDDKEAKVLFCLTLNNPLRRFCIRVVEHTYPFTSC</sequence>
<keyword evidence="3" id="KW-1185">Reference proteome</keyword>
<evidence type="ECO:0000313" key="2">
    <source>
        <dbReference type="EMBL" id="KAF6026631.1"/>
    </source>
</evidence>
<proteinExistence type="predicted"/>
<feature type="compositionally biased region" description="Low complexity" evidence="1">
    <location>
        <begin position="36"/>
        <end position="52"/>
    </location>
</feature>